<dbReference type="RefSeq" id="WP_389358836.1">
    <property type="nucleotide sequence ID" value="NZ_JBIACK010000001.1"/>
</dbReference>
<dbReference type="InterPro" id="IPR041496">
    <property type="entry name" value="YitH/HolE_GNAT"/>
</dbReference>
<dbReference type="InterPro" id="IPR000182">
    <property type="entry name" value="GNAT_dom"/>
</dbReference>
<dbReference type="EC" id="2.3.1.-" evidence="2"/>
<evidence type="ECO:0000313" key="3">
    <source>
        <dbReference type="Proteomes" id="UP001601059"/>
    </source>
</evidence>
<keyword evidence="2" id="KW-0808">Transferase</keyword>
<accession>A0ABW6K9Y3</accession>
<feature type="domain" description="N-acetyltransferase" evidence="1">
    <location>
        <begin position="7"/>
        <end position="141"/>
    </location>
</feature>
<dbReference type="InterPro" id="IPR016181">
    <property type="entry name" value="Acyl_CoA_acyltransferase"/>
</dbReference>
<dbReference type="Pfam" id="PF18014">
    <property type="entry name" value="Acetyltransf_18"/>
    <property type="match status" value="1"/>
</dbReference>
<evidence type="ECO:0000313" key="2">
    <source>
        <dbReference type="EMBL" id="MFE8700085.1"/>
    </source>
</evidence>
<protein>
    <submittedName>
        <fullName evidence="2">GNAT family N-acetyltransferase</fullName>
        <ecNumber evidence="2">2.3.1.-</ecNumber>
    </submittedName>
</protein>
<name>A0ABW6K9Y3_9BACI</name>
<comment type="caution">
    <text evidence="2">The sequence shown here is derived from an EMBL/GenBank/DDBJ whole genome shotgun (WGS) entry which is preliminary data.</text>
</comment>
<dbReference type="Proteomes" id="UP001601059">
    <property type="component" value="Unassembled WGS sequence"/>
</dbReference>
<organism evidence="2 3">
    <name type="scientific">Cytobacillus spartinae</name>
    <dbReference type="NCBI Taxonomy" id="3299023"/>
    <lineage>
        <taxon>Bacteria</taxon>
        <taxon>Bacillati</taxon>
        <taxon>Bacillota</taxon>
        <taxon>Bacilli</taxon>
        <taxon>Bacillales</taxon>
        <taxon>Bacillaceae</taxon>
        <taxon>Cytobacillus</taxon>
    </lineage>
</organism>
<gene>
    <name evidence="2" type="ORF">ACFYKX_05540</name>
</gene>
<dbReference type="PANTHER" id="PTHR47237">
    <property type="entry name" value="SLL0310 PROTEIN"/>
    <property type="match status" value="1"/>
</dbReference>
<sequence length="286" mass="31701">MNLQTKFQMSKFNENDIPGLIRLSASVGWDYDLDEVSTVLAVGMIFGHKNEKDEIISSAAIIPYEGNLASIGMVIVNESYRGYKLGKELTVRCVNAVPSDKTIMLIATPEGKPLYEKLGFHSVSYVHKYINENYIPSIIKEEGYKIEPYSESDFSSIVHIDYLAIGAERRVFLEARIKQAEEVVVLKDSTGKVIGFGMSIIGSDNCILGPIVAKNEQMAKLIINYLAKEKNGKLRIDIPHGQTGISSFLESTGFIKVSQPPIMIKNSNQLPARNQTLYSIAAQIFG</sequence>
<reference evidence="2 3" key="1">
    <citation type="submission" date="2024-08" db="EMBL/GenBank/DDBJ databases">
        <title>Two novel Cytobacillus novel species.</title>
        <authorList>
            <person name="Liu G."/>
        </authorList>
    </citation>
    <scope>NUCLEOTIDE SEQUENCE [LARGE SCALE GENOMIC DNA]</scope>
    <source>
        <strain evidence="2 3">FJAT-54145</strain>
    </source>
</reference>
<dbReference type="PROSITE" id="PS51186">
    <property type="entry name" value="GNAT"/>
    <property type="match status" value="1"/>
</dbReference>
<proteinExistence type="predicted"/>
<dbReference type="Gene3D" id="3.40.630.90">
    <property type="match status" value="1"/>
</dbReference>
<evidence type="ECO:0000259" key="1">
    <source>
        <dbReference type="PROSITE" id="PS51186"/>
    </source>
</evidence>
<dbReference type="InterPro" id="IPR052729">
    <property type="entry name" value="Acyl/Acetyltrans_Enzymes"/>
</dbReference>
<dbReference type="Gene3D" id="3.40.630.30">
    <property type="match status" value="1"/>
</dbReference>
<dbReference type="PANTHER" id="PTHR47237:SF2">
    <property type="entry name" value="BLL4206 PROTEIN"/>
    <property type="match status" value="1"/>
</dbReference>
<dbReference type="Pfam" id="PF13673">
    <property type="entry name" value="Acetyltransf_10"/>
    <property type="match status" value="1"/>
</dbReference>
<dbReference type="EMBL" id="JBIACK010000001">
    <property type="protein sequence ID" value="MFE8700085.1"/>
    <property type="molecule type" value="Genomic_DNA"/>
</dbReference>
<keyword evidence="3" id="KW-1185">Reference proteome</keyword>
<dbReference type="SUPFAM" id="SSF55729">
    <property type="entry name" value="Acyl-CoA N-acyltransferases (Nat)"/>
    <property type="match status" value="1"/>
</dbReference>
<keyword evidence="2" id="KW-0012">Acyltransferase</keyword>
<dbReference type="GO" id="GO:0016746">
    <property type="term" value="F:acyltransferase activity"/>
    <property type="evidence" value="ECO:0007669"/>
    <property type="project" value="UniProtKB-KW"/>
</dbReference>